<accession>D5XBB3</accession>
<gene>
    <name evidence="3" type="ordered locus">TherJR_0556</name>
</gene>
<sequence length="56" mass="6219">MATPMVAGATALLLEQNPNWTPDEVKRQLTNTAVDLGFAPYEQGAGEVKLNYWRLK</sequence>
<dbReference type="KEGG" id="tjr:TherJR_0556"/>
<evidence type="ECO:0000313" key="4">
    <source>
        <dbReference type="Proteomes" id="UP000002377"/>
    </source>
</evidence>
<keyword evidence="4" id="KW-1185">Reference proteome</keyword>
<name>D5XBB3_THEPJ</name>
<dbReference type="Pfam" id="PF00082">
    <property type="entry name" value="Peptidase_S8"/>
    <property type="match status" value="1"/>
</dbReference>
<evidence type="ECO:0000256" key="1">
    <source>
        <dbReference type="PROSITE-ProRule" id="PRU01240"/>
    </source>
</evidence>
<comment type="caution">
    <text evidence="1">Lacks conserved residue(s) required for the propagation of feature annotation.</text>
</comment>
<dbReference type="GO" id="GO:0004252">
    <property type="term" value="F:serine-type endopeptidase activity"/>
    <property type="evidence" value="ECO:0007669"/>
    <property type="project" value="InterPro"/>
</dbReference>
<dbReference type="PROSITE" id="PS51892">
    <property type="entry name" value="SUBTILASE"/>
    <property type="match status" value="1"/>
</dbReference>
<dbReference type="eggNOG" id="COG1404">
    <property type="taxonomic scope" value="Bacteria"/>
</dbReference>
<dbReference type="AlphaFoldDB" id="D5XBB3"/>
<evidence type="ECO:0000259" key="2">
    <source>
        <dbReference type="Pfam" id="PF00082"/>
    </source>
</evidence>
<dbReference type="Proteomes" id="UP000002377">
    <property type="component" value="Chromosome"/>
</dbReference>
<reference evidence="3 4" key="1">
    <citation type="submission" date="2010-05" db="EMBL/GenBank/DDBJ databases">
        <title>Complete sequence of Thermincola sp. JR.</title>
        <authorList>
            <consortium name="US DOE Joint Genome Institute"/>
            <person name="Lucas S."/>
            <person name="Copeland A."/>
            <person name="Lapidus A."/>
            <person name="Cheng J.-F."/>
            <person name="Bruce D."/>
            <person name="Goodwin L."/>
            <person name="Pitluck S."/>
            <person name="Chertkov O."/>
            <person name="Detter J.C."/>
            <person name="Han C."/>
            <person name="Tapia R."/>
            <person name="Land M."/>
            <person name="Hauser L."/>
            <person name="Kyrpides N."/>
            <person name="Mikhailova N."/>
            <person name="Hazen T.C."/>
            <person name="Woyke T."/>
        </authorList>
    </citation>
    <scope>NUCLEOTIDE SEQUENCE [LARGE SCALE GENOMIC DNA]</scope>
    <source>
        <strain evidence="3 4">JR</strain>
    </source>
</reference>
<dbReference type="Gene3D" id="3.40.50.200">
    <property type="entry name" value="Peptidase S8/S53 domain"/>
    <property type="match status" value="1"/>
</dbReference>
<dbReference type="InterPro" id="IPR000209">
    <property type="entry name" value="Peptidase_S8/S53_dom"/>
</dbReference>
<dbReference type="SUPFAM" id="SSF52743">
    <property type="entry name" value="Subtilisin-like"/>
    <property type="match status" value="1"/>
</dbReference>
<protein>
    <submittedName>
        <fullName evidence="3">Peptidase S8 and S53 subtilisin kexin sedolisin</fullName>
    </submittedName>
</protein>
<feature type="domain" description="Peptidase S8/S53" evidence="2">
    <location>
        <begin position="1"/>
        <end position="45"/>
    </location>
</feature>
<dbReference type="STRING" id="635013.TherJR_0556"/>
<dbReference type="EMBL" id="CP002028">
    <property type="protein sequence ID" value="ADG81433.1"/>
    <property type="molecule type" value="Genomic_DNA"/>
</dbReference>
<dbReference type="GO" id="GO:0006508">
    <property type="term" value="P:proteolysis"/>
    <property type="evidence" value="ECO:0007669"/>
    <property type="project" value="InterPro"/>
</dbReference>
<comment type="similarity">
    <text evidence="1">Belongs to the peptidase S8 family.</text>
</comment>
<evidence type="ECO:0000313" key="3">
    <source>
        <dbReference type="EMBL" id="ADG81433.1"/>
    </source>
</evidence>
<dbReference type="InterPro" id="IPR036852">
    <property type="entry name" value="Peptidase_S8/S53_dom_sf"/>
</dbReference>
<dbReference type="HOGENOM" id="CLU_3104897_0_0_9"/>
<organism evidence="3 4">
    <name type="scientific">Thermincola potens (strain JR)</name>
    <dbReference type="NCBI Taxonomy" id="635013"/>
    <lineage>
        <taxon>Bacteria</taxon>
        <taxon>Bacillati</taxon>
        <taxon>Bacillota</taxon>
        <taxon>Clostridia</taxon>
        <taxon>Eubacteriales</taxon>
        <taxon>Thermincolaceae</taxon>
        <taxon>Thermincola</taxon>
    </lineage>
</organism>
<proteinExistence type="inferred from homology"/>